<reference evidence="10" key="1">
    <citation type="submission" date="2023-06" db="EMBL/GenBank/DDBJ databases">
        <title>A Treasure from Seagulls: Isolation and Description of Aciduricobacillus qingdaonensis gen. nov., sp. nov., a Rare Obligately Uric Acid-utilizing Member in the Family Bacillaceae.</title>
        <authorList>
            <person name="Liu W."/>
            <person name="Wang B."/>
        </authorList>
    </citation>
    <scope>NUCLEOTIDE SEQUENCE</scope>
    <source>
        <strain evidence="10">44XB</strain>
    </source>
</reference>
<dbReference type="NCBIfam" id="TIGR00670">
    <property type="entry name" value="asp_carb_tr"/>
    <property type="match status" value="1"/>
</dbReference>
<feature type="binding site" evidence="7">
    <location>
        <position position="48"/>
    </location>
    <ligand>
        <name>carbamoyl phosphate</name>
        <dbReference type="ChEBI" id="CHEBI:58228"/>
    </ligand>
</feature>
<sequence>MKHFISASQLSVEEIQELLQTAEQHRQHDVHIAKKVFAANLFFEPSTRTLMSFIIAQRKLGIEVLDFNPQSSSVQKGESLYDTAKTFESLGADLLIIRHSSDHWVDEFNSSISVPIINAGAGTLDHPTQCMIDLDTIYQEFGSFKGLNVVIVGDIRHSRVAHSDAVALQKLGANVYLSAAPGFEDPTLDLPYISIDEAVEMCDVVMLLRIQHERHNEYTDPMLNYHQCYGLTTERERRMKKDAIIMHPGPVNRNVEIASSLVECERSRIFKQMANGVHVRSAIMVTLLKEWGIIDENSIV</sequence>
<dbReference type="InterPro" id="IPR002082">
    <property type="entry name" value="Asp_carbamoyltransf"/>
</dbReference>
<evidence type="ECO:0000259" key="9">
    <source>
        <dbReference type="Pfam" id="PF02729"/>
    </source>
</evidence>
<gene>
    <name evidence="7" type="primary">pyrB</name>
    <name evidence="10" type="ORF">QR721_05710</name>
</gene>
<evidence type="ECO:0000256" key="2">
    <source>
        <dbReference type="ARBA" id="ARBA00008896"/>
    </source>
</evidence>
<feature type="binding site" evidence="7">
    <location>
        <position position="98"/>
    </location>
    <ligand>
        <name>carbamoyl phosphate</name>
        <dbReference type="ChEBI" id="CHEBI:58228"/>
    </ligand>
</feature>
<evidence type="ECO:0000256" key="7">
    <source>
        <dbReference type="HAMAP-Rule" id="MF_00001"/>
    </source>
</evidence>
<dbReference type="PROSITE" id="PS00097">
    <property type="entry name" value="CARBAMOYLTRANSFERASE"/>
    <property type="match status" value="1"/>
</dbReference>
<accession>A0ABY9L1F6</accession>
<dbReference type="Pfam" id="PF00185">
    <property type="entry name" value="OTCace"/>
    <property type="match status" value="1"/>
</dbReference>
<dbReference type="PRINTS" id="PR00101">
    <property type="entry name" value="ATCASE"/>
</dbReference>
<feature type="binding site" evidence="7">
    <location>
        <position position="249"/>
    </location>
    <ligand>
        <name>carbamoyl phosphate</name>
        <dbReference type="ChEBI" id="CHEBI:58228"/>
    </ligand>
</feature>
<dbReference type="PANTHER" id="PTHR45753:SF6">
    <property type="entry name" value="ASPARTATE CARBAMOYLTRANSFERASE"/>
    <property type="match status" value="1"/>
</dbReference>
<feature type="binding site" evidence="7">
    <location>
        <position position="250"/>
    </location>
    <ligand>
        <name>carbamoyl phosphate</name>
        <dbReference type="ChEBI" id="CHEBI:58228"/>
    </ligand>
</feature>
<feature type="binding site" evidence="7">
    <location>
        <position position="76"/>
    </location>
    <ligand>
        <name>L-aspartate</name>
        <dbReference type="ChEBI" id="CHEBI:29991"/>
    </ligand>
</feature>
<comment type="similarity">
    <text evidence="2 7">Belongs to the aspartate/ornithine carbamoyltransferase superfamily. ATCase family.</text>
</comment>
<dbReference type="GO" id="GO:0004070">
    <property type="term" value="F:aspartate carbamoyltransferase activity"/>
    <property type="evidence" value="ECO:0007669"/>
    <property type="project" value="UniProtKB-EC"/>
</dbReference>
<dbReference type="EMBL" id="CP129113">
    <property type="protein sequence ID" value="WLV25702.1"/>
    <property type="molecule type" value="Genomic_DNA"/>
</dbReference>
<feature type="binding site" evidence="7">
    <location>
        <position position="129"/>
    </location>
    <ligand>
        <name>carbamoyl phosphate</name>
        <dbReference type="ChEBI" id="CHEBI:58228"/>
    </ligand>
</feature>
<evidence type="ECO:0000313" key="11">
    <source>
        <dbReference type="Proteomes" id="UP001180087"/>
    </source>
</evidence>
<feature type="binding site" evidence="7">
    <location>
        <position position="49"/>
    </location>
    <ligand>
        <name>carbamoyl phosphate</name>
        <dbReference type="ChEBI" id="CHEBI:58228"/>
    </ligand>
</feature>
<comment type="pathway">
    <text evidence="1 7">Pyrimidine metabolism; UMP biosynthesis via de novo pathway; (S)-dihydroorotate from bicarbonate: step 2/3.</text>
</comment>
<feature type="binding site" evidence="7">
    <location>
        <position position="209"/>
    </location>
    <ligand>
        <name>L-aspartate</name>
        <dbReference type="ChEBI" id="CHEBI:29991"/>
    </ligand>
</feature>
<feature type="binding site" evidence="7">
    <location>
        <position position="159"/>
    </location>
    <ligand>
        <name>L-aspartate</name>
        <dbReference type="ChEBI" id="CHEBI:29991"/>
    </ligand>
</feature>
<dbReference type="Gene3D" id="3.40.50.1370">
    <property type="entry name" value="Aspartate/ornithine carbamoyltransferase"/>
    <property type="match status" value="2"/>
</dbReference>
<comment type="catalytic activity">
    <reaction evidence="6 7">
        <text>carbamoyl phosphate + L-aspartate = N-carbamoyl-L-aspartate + phosphate + H(+)</text>
        <dbReference type="Rhea" id="RHEA:20013"/>
        <dbReference type="ChEBI" id="CHEBI:15378"/>
        <dbReference type="ChEBI" id="CHEBI:29991"/>
        <dbReference type="ChEBI" id="CHEBI:32814"/>
        <dbReference type="ChEBI" id="CHEBI:43474"/>
        <dbReference type="ChEBI" id="CHEBI:58228"/>
        <dbReference type="EC" id="2.1.3.2"/>
    </reaction>
</comment>
<dbReference type="SUPFAM" id="SSF53671">
    <property type="entry name" value="Aspartate/ornithine carbamoyltransferase"/>
    <property type="match status" value="1"/>
</dbReference>
<organism evidence="10 11">
    <name type="scientific">Aciduricibacillus chroicocephali</name>
    <dbReference type="NCBI Taxonomy" id="3054939"/>
    <lineage>
        <taxon>Bacteria</taxon>
        <taxon>Bacillati</taxon>
        <taxon>Bacillota</taxon>
        <taxon>Bacilli</taxon>
        <taxon>Bacillales</taxon>
        <taxon>Bacillaceae</taxon>
        <taxon>Aciduricibacillus</taxon>
    </lineage>
</organism>
<comment type="function">
    <text evidence="5 7">Catalyzes the condensation of carbamoyl phosphate and aspartate to form carbamoyl aspartate and inorganic phosphate, the committed step in the de novo pyrimidine nucleotide biosynthesis pathway.</text>
</comment>
<evidence type="ECO:0000256" key="6">
    <source>
        <dbReference type="ARBA" id="ARBA00048859"/>
    </source>
</evidence>
<keyword evidence="11" id="KW-1185">Reference proteome</keyword>
<keyword evidence="3 7" id="KW-0808">Transferase</keyword>
<feature type="binding site" evidence="7">
    <location>
        <position position="126"/>
    </location>
    <ligand>
        <name>carbamoyl phosphate</name>
        <dbReference type="ChEBI" id="CHEBI:58228"/>
    </ligand>
</feature>
<dbReference type="PRINTS" id="PR00100">
    <property type="entry name" value="AOTCASE"/>
</dbReference>
<evidence type="ECO:0000259" key="8">
    <source>
        <dbReference type="Pfam" id="PF00185"/>
    </source>
</evidence>
<dbReference type="EC" id="2.1.3.2" evidence="7"/>
<dbReference type="NCBIfam" id="NF002032">
    <property type="entry name" value="PRK00856.1"/>
    <property type="match status" value="1"/>
</dbReference>
<protein>
    <recommendedName>
        <fullName evidence="7">Aspartate carbamoyltransferase</fullName>
        <ecNumber evidence="7">2.1.3.2</ecNumber>
    </recommendedName>
    <alternativeName>
        <fullName evidence="7">Aspartate transcarbamylase</fullName>
        <shortName evidence="7">ATCase</shortName>
    </alternativeName>
</protein>
<dbReference type="Pfam" id="PF02729">
    <property type="entry name" value="OTCace_N"/>
    <property type="match status" value="1"/>
</dbReference>
<dbReference type="Proteomes" id="UP001180087">
    <property type="component" value="Chromosome"/>
</dbReference>
<evidence type="ECO:0000256" key="4">
    <source>
        <dbReference type="ARBA" id="ARBA00022975"/>
    </source>
</evidence>
<feature type="domain" description="Aspartate/ornithine carbamoyltransferase Asp/Orn-binding" evidence="8">
    <location>
        <begin position="145"/>
        <end position="286"/>
    </location>
</feature>
<dbReference type="InterPro" id="IPR006130">
    <property type="entry name" value="Asp/Orn_carbamoylTrfase"/>
</dbReference>
<dbReference type="HAMAP" id="MF_00001">
    <property type="entry name" value="Asp_carb_tr"/>
    <property type="match status" value="1"/>
</dbReference>
<name>A0ABY9L1F6_9BACI</name>
<proteinExistence type="inferred from homology"/>
<dbReference type="RefSeq" id="WP_348029495.1">
    <property type="nucleotide sequence ID" value="NZ_CP129113.1"/>
</dbReference>
<evidence type="ECO:0000256" key="5">
    <source>
        <dbReference type="ARBA" id="ARBA00043884"/>
    </source>
</evidence>
<keyword evidence="4 7" id="KW-0665">Pyrimidine biosynthesis</keyword>
<dbReference type="PANTHER" id="PTHR45753">
    <property type="entry name" value="ORNITHINE CARBAMOYLTRANSFERASE, MITOCHONDRIAL"/>
    <property type="match status" value="1"/>
</dbReference>
<feature type="domain" description="Aspartate/ornithine carbamoyltransferase carbamoyl-P binding" evidence="9">
    <location>
        <begin position="2"/>
        <end position="138"/>
    </location>
</feature>
<dbReference type="InterPro" id="IPR006132">
    <property type="entry name" value="Asp/Orn_carbamoyltranf_P-bd"/>
</dbReference>
<evidence type="ECO:0000256" key="3">
    <source>
        <dbReference type="ARBA" id="ARBA00022679"/>
    </source>
</evidence>
<comment type="subunit">
    <text evidence="7">Heterododecamer (2C3:3R2) of six catalytic PyrB chains organized as two trimers (C3), and six regulatory PyrI chains organized as three dimers (R2).</text>
</comment>
<dbReference type="InterPro" id="IPR006131">
    <property type="entry name" value="Asp_carbamoyltransf_Asp/Orn-bd"/>
</dbReference>
<evidence type="ECO:0000313" key="10">
    <source>
        <dbReference type="EMBL" id="WLV25702.1"/>
    </source>
</evidence>
<dbReference type="InterPro" id="IPR036901">
    <property type="entry name" value="Asp/Orn_carbamoylTrfase_sf"/>
</dbReference>
<evidence type="ECO:0000256" key="1">
    <source>
        <dbReference type="ARBA" id="ARBA00004852"/>
    </source>
</evidence>